<dbReference type="FunFam" id="3.40.1360.10:FF:000006">
    <property type="entry name" value="Ribonuclease M5"/>
    <property type="match status" value="1"/>
</dbReference>
<dbReference type="PROSITE" id="PS50880">
    <property type="entry name" value="TOPRIM"/>
    <property type="match status" value="1"/>
</dbReference>
<evidence type="ECO:0000256" key="12">
    <source>
        <dbReference type="NCBIfam" id="TIGR00334"/>
    </source>
</evidence>
<dbReference type="GO" id="GO:0043822">
    <property type="term" value="F:ribonuclease M5 activity"/>
    <property type="evidence" value="ECO:0007669"/>
    <property type="project" value="UniProtKB-UniRule"/>
</dbReference>
<keyword evidence="3 11" id="KW-0698">rRNA processing</keyword>
<evidence type="ECO:0000313" key="14">
    <source>
        <dbReference type="EMBL" id="MBD1372475.1"/>
    </source>
</evidence>
<dbReference type="Gene3D" id="3.40.1360.10">
    <property type="match status" value="1"/>
</dbReference>
<keyword evidence="5" id="KW-0479">Metal-binding</keyword>
<keyword evidence="7 11" id="KW-0255">Endonuclease</keyword>
<evidence type="ECO:0000256" key="10">
    <source>
        <dbReference type="ARBA" id="ARBA00022884"/>
    </source>
</evidence>
<dbReference type="NCBIfam" id="TIGR00334">
    <property type="entry name" value="5S_RNA_mat_M5"/>
    <property type="match status" value="1"/>
</dbReference>
<dbReference type="Pfam" id="PF13331">
    <property type="entry name" value="DUF4093"/>
    <property type="match status" value="1"/>
</dbReference>
<dbReference type="HAMAP" id="MF_01469">
    <property type="entry name" value="RNase_M5"/>
    <property type="match status" value="1"/>
</dbReference>
<gene>
    <name evidence="11 14" type="primary">rnmV</name>
    <name evidence="14" type="ORF">IC620_08905</name>
</gene>
<dbReference type="SMART" id="SM00493">
    <property type="entry name" value="TOPRIM"/>
    <property type="match status" value="1"/>
</dbReference>
<evidence type="ECO:0000313" key="15">
    <source>
        <dbReference type="Proteomes" id="UP000661691"/>
    </source>
</evidence>
<evidence type="ECO:0000256" key="4">
    <source>
        <dbReference type="ARBA" id="ARBA00022722"/>
    </source>
</evidence>
<dbReference type="EMBL" id="JACXAH010000010">
    <property type="protein sequence ID" value="MBD1372475.1"/>
    <property type="molecule type" value="Genomic_DNA"/>
</dbReference>
<evidence type="ECO:0000256" key="7">
    <source>
        <dbReference type="ARBA" id="ARBA00022759"/>
    </source>
</evidence>
<name>A0A926NB70_9BACL</name>
<dbReference type="SUPFAM" id="SSF110455">
    <property type="entry name" value="Toprim domain"/>
    <property type="match status" value="1"/>
</dbReference>
<accession>A0A926NB70</accession>
<evidence type="ECO:0000259" key="13">
    <source>
        <dbReference type="PROSITE" id="PS50880"/>
    </source>
</evidence>
<dbReference type="Pfam" id="PF01751">
    <property type="entry name" value="Toprim"/>
    <property type="match status" value="1"/>
</dbReference>
<sequence length="190" mass="21461">MDKPKIYEVIVVEGHNDTQAIKQAVEADTIETRGSALDESTMRDIEVASKTRGVIIFTDPDQAGDRIRRLISEQIPNVKHAFLPQRLARTDKKVGIEHANRIDIQQALTKVKTEVTSTDVSPPLTWEEYISCGFTGANDSKIFRERVAEVLGIGYNNSKNFYRKLHVLQISRAEMMKAIEQARKGLHDDI</sequence>
<keyword evidence="9" id="KW-0460">Magnesium</keyword>
<reference evidence="14" key="1">
    <citation type="submission" date="2020-09" db="EMBL/GenBank/DDBJ databases">
        <title>A novel bacterium of genus Hazenella, isolated from South China Sea.</title>
        <authorList>
            <person name="Huang H."/>
            <person name="Mo K."/>
            <person name="Hu Y."/>
        </authorList>
    </citation>
    <scope>NUCLEOTIDE SEQUENCE</scope>
    <source>
        <strain evidence="14">IB182357</strain>
    </source>
</reference>
<dbReference type="PANTHER" id="PTHR39156">
    <property type="entry name" value="RIBONUCLEASE M5"/>
    <property type="match status" value="1"/>
</dbReference>
<comment type="similarity">
    <text evidence="11">Belongs to the ribonuclease M5 family.</text>
</comment>
<keyword evidence="6 11" id="KW-0699">rRNA-binding</keyword>
<evidence type="ECO:0000256" key="5">
    <source>
        <dbReference type="ARBA" id="ARBA00022723"/>
    </source>
</evidence>
<dbReference type="GO" id="GO:0046872">
    <property type="term" value="F:metal ion binding"/>
    <property type="evidence" value="ECO:0007669"/>
    <property type="project" value="UniProtKB-KW"/>
</dbReference>
<dbReference type="Proteomes" id="UP000661691">
    <property type="component" value="Unassembled WGS sequence"/>
</dbReference>
<dbReference type="GO" id="GO:0005737">
    <property type="term" value="C:cytoplasm"/>
    <property type="evidence" value="ECO:0007669"/>
    <property type="project" value="UniProtKB-SubCell"/>
</dbReference>
<evidence type="ECO:0000256" key="9">
    <source>
        <dbReference type="ARBA" id="ARBA00022842"/>
    </source>
</evidence>
<comment type="subcellular location">
    <subcellularLocation>
        <location evidence="11">Cytoplasm</location>
    </subcellularLocation>
</comment>
<evidence type="ECO:0000256" key="8">
    <source>
        <dbReference type="ARBA" id="ARBA00022801"/>
    </source>
</evidence>
<dbReference type="InterPro" id="IPR004466">
    <property type="entry name" value="RNase_M5"/>
</dbReference>
<evidence type="ECO:0000256" key="6">
    <source>
        <dbReference type="ARBA" id="ARBA00022730"/>
    </source>
</evidence>
<evidence type="ECO:0000256" key="11">
    <source>
        <dbReference type="HAMAP-Rule" id="MF_01469"/>
    </source>
</evidence>
<protein>
    <recommendedName>
        <fullName evidence="11 12">Ribonuclease M5</fullName>
        <ecNumber evidence="11 12">3.1.26.8</ecNumber>
    </recommendedName>
    <alternativeName>
        <fullName evidence="11">RNase M5</fullName>
    </alternativeName>
    <alternativeName>
        <fullName evidence="11">Ribosomal RNA terminal maturase M5</fullName>
    </alternativeName>
</protein>
<dbReference type="InterPro" id="IPR034141">
    <property type="entry name" value="TOPRIM_RNase_M5-like"/>
</dbReference>
<dbReference type="RefSeq" id="WP_191140921.1">
    <property type="nucleotide sequence ID" value="NZ_JACXAG020000010.1"/>
</dbReference>
<comment type="catalytic activity">
    <reaction evidence="11">
        <text>Endonucleolytic cleavage of RNA, removing 21 and 42 nucleotides, respectively, from the 5'- and 3'-termini of a 5S-rRNA precursor.</text>
        <dbReference type="EC" id="3.1.26.8"/>
    </reaction>
</comment>
<dbReference type="GO" id="GO:0006364">
    <property type="term" value="P:rRNA processing"/>
    <property type="evidence" value="ECO:0007669"/>
    <property type="project" value="UniProtKB-UniRule"/>
</dbReference>
<comment type="function">
    <text evidence="11">Required for correct processing of both the 5' and 3' ends of 5S rRNA precursor. Cleaves both sides of a double-stranded region yielding mature 5S rRNA in one step.</text>
</comment>
<comment type="caution">
    <text evidence="14">The sequence shown here is derived from an EMBL/GenBank/DDBJ whole genome shotgun (WGS) entry which is preliminary data.</text>
</comment>
<keyword evidence="8 11" id="KW-0378">Hydrolase</keyword>
<keyword evidence="2 11" id="KW-0690">Ribosome biogenesis</keyword>
<dbReference type="PANTHER" id="PTHR39156:SF2">
    <property type="entry name" value="DNA PRIMASE (BACTERIAL TYPE) AND SMALL PRIMASE-LIKE PROTEINS"/>
    <property type="match status" value="1"/>
</dbReference>
<keyword evidence="4 11" id="KW-0540">Nuclease</keyword>
<dbReference type="GO" id="GO:0019843">
    <property type="term" value="F:rRNA binding"/>
    <property type="evidence" value="ECO:0007669"/>
    <property type="project" value="UniProtKB-KW"/>
</dbReference>
<dbReference type="InterPro" id="IPR025156">
    <property type="entry name" value="RNase_M5_C"/>
</dbReference>
<proteinExistence type="inferred from homology"/>
<keyword evidence="1 11" id="KW-0963">Cytoplasm</keyword>
<dbReference type="CDD" id="cd01027">
    <property type="entry name" value="TOPRIM_RNase_M5_like"/>
    <property type="match status" value="1"/>
</dbReference>
<organism evidence="14 15">
    <name type="scientific">Polycladospora coralii</name>
    <dbReference type="NCBI Taxonomy" id="2771432"/>
    <lineage>
        <taxon>Bacteria</taxon>
        <taxon>Bacillati</taxon>
        <taxon>Bacillota</taxon>
        <taxon>Bacilli</taxon>
        <taxon>Bacillales</taxon>
        <taxon>Thermoactinomycetaceae</taxon>
        <taxon>Polycladospora</taxon>
    </lineage>
</organism>
<keyword evidence="15" id="KW-1185">Reference proteome</keyword>
<evidence type="ECO:0000256" key="1">
    <source>
        <dbReference type="ARBA" id="ARBA00022490"/>
    </source>
</evidence>
<dbReference type="EC" id="3.1.26.8" evidence="11 12"/>
<dbReference type="AlphaFoldDB" id="A0A926NB70"/>
<evidence type="ECO:0000256" key="2">
    <source>
        <dbReference type="ARBA" id="ARBA00022517"/>
    </source>
</evidence>
<keyword evidence="10 11" id="KW-0694">RNA-binding</keyword>
<dbReference type="InterPro" id="IPR006171">
    <property type="entry name" value="TOPRIM_dom"/>
</dbReference>
<feature type="domain" description="Toprim" evidence="13">
    <location>
        <begin position="7"/>
        <end position="97"/>
    </location>
</feature>
<evidence type="ECO:0000256" key="3">
    <source>
        <dbReference type="ARBA" id="ARBA00022552"/>
    </source>
</evidence>